<protein>
    <recommendedName>
        <fullName evidence="3">F-box domain-containing protein</fullName>
    </recommendedName>
</protein>
<proteinExistence type="predicted"/>
<evidence type="ECO:0000313" key="1">
    <source>
        <dbReference type="EMBL" id="KAK4221361.1"/>
    </source>
</evidence>
<evidence type="ECO:0008006" key="3">
    <source>
        <dbReference type="Google" id="ProtNLM"/>
    </source>
</evidence>
<dbReference type="PANTHER" id="PTHR42085">
    <property type="entry name" value="F-BOX DOMAIN-CONTAINING PROTEIN"/>
    <property type="match status" value="1"/>
</dbReference>
<accession>A0AAN7BD38</accession>
<reference evidence="1" key="2">
    <citation type="submission" date="2023-05" db="EMBL/GenBank/DDBJ databases">
        <authorList>
            <consortium name="Lawrence Berkeley National Laboratory"/>
            <person name="Steindorff A."/>
            <person name="Hensen N."/>
            <person name="Bonometti L."/>
            <person name="Westerberg I."/>
            <person name="Brannstrom I.O."/>
            <person name="Guillou S."/>
            <person name="Cros-Aarteil S."/>
            <person name="Calhoun S."/>
            <person name="Haridas S."/>
            <person name="Kuo A."/>
            <person name="Mondo S."/>
            <person name="Pangilinan J."/>
            <person name="Riley R."/>
            <person name="Labutti K."/>
            <person name="Andreopoulos B."/>
            <person name="Lipzen A."/>
            <person name="Chen C."/>
            <person name="Yanf M."/>
            <person name="Daum C."/>
            <person name="Ng V."/>
            <person name="Clum A."/>
            <person name="Ohm R."/>
            <person name="Martin F."/>
            <person name="Silar P."/>
            <person name="Natvig D."/>
            <person name="Lalanne C."/>
            <person name="Gautier V."/>
            <person name="Ament-Velasquez S.L."/>
            <person name="Kruys A."/>
            <person name="Hutchinson M.I."/>
            <person name="Powell A.J."/>
            <person name="Barry K."/>
            <person name="Miller A.N."/>
            <person name="Grigoriev I.V."/>
            <person name="Debuchy R."/>
            <person name="Gladieux P."/>
            <person name="Thoren M.H."/>
            <person name="Johannesson H."/>
        </authorList>
    </citation>
    <scope>NUCLEOTIDE SEQUENCE</scope>
    <source>
        <strain evidence="1">CBS 990.96</strain>
    </source>
</reference>
<dbReference type="Proteomes" id="UP001301958">
    <property type="component" value="Unassembled WGS sequence"/>
</dbReference>
<organism evidence="1 2">
    <name type="scientific">Podospora fimiseda</name>
    <dbReference type="NCBI Taxonomy" id="252190"/>
    <lineage>
        <taxon>Eukaryota</taxon>
        <taxon>Fungi</taxon>
        <taxon>Dikarya</taxon>
        <taxon>Ascomycota</taxon>
        <taxon>Pezizomycotina</taxon>
        <taxon>Sordariomycetes</taxon>
        <taxon>Sordariomycetidae</taxon>
        <taxon>Sordariales</taxon>
        <taxon>Podosporaceae</taxon>
        <taxon>Podospora</taxon>
    </lineage>
</organism>
<reference evidence="1" key="1">
    <citation type="journal article" date="2023" name="Mol. Phylogenet. Evol.">
        <title>Genome-scale phylogeny and comparative genomics of the fungal order Sordariales.</title>
        <authorList>
            <person name="Hensen N."/>
            <person name="Bonometti L."/>
            <person name="Westerberg I."/>
            <person name="Brannstrom I.O."/>
            <person name="Guillou S."/>
            <person name="Cros-Aarteil S."/>
            <person name="Calhoun S."/>
            <person name="Haridas S."/>
            <person name="Kuo A."/>
            <person name="Mondo S."/>
            <person name="Pangilinan J."/>
            <person name="Riley R."/>
            <person name="LaButti K."/>
            <person name="Andreopoulos B."/>
            <person name="Lipzen A."/>
            <person name="Chen C."/>
            <person name="Yan M."/>
            <person name="Daum C."/>
            <person name="Ng V."/>
            <person name="Clum A."/>
            <person name="Steindorff A."/>
            <person name="Ohm R.A."/>
            <person name="Martin F."/>
            <person name="Silar P."/>
            <person name="Natvig D.O."/>
            <person name="Lalanne C."/>
            <person name="Gautier V."/>
            <person name="Ament-Velasquez S.L."/>
            <person name="Kruys A."/>
            <person name="Hutchinson M.I."/>
            <person name="Powell A.J."/>
            <person name="Barry K."/>
            <person name="Miller A.N."/>
            <person name="Grigoriev I.V."/>
            <person name="Debuchy R."/>
            <person name="Gladieux P."/>
            <person name="Hiltunen Thoren M."/>
            <person name="Johannesson H."/>
        </authorList>
    </citation>
    <scope>NUCLEOTIDE SEQUENCE</scope>
    <source>
        <strain evidence="1">CBS 990.96</strain>
    </source>
</reference>
<sequence>MDPSPKHNLLTIPGELRNQILLQCLLREIPIRISLRPRAEYKVARDWANRMLYWSPILAEGISLVCKQLNLEANALFYAHNTFFTTLPELPELHHDGTAHHNMLMLWLQNIGARNAPSIRHLILSFPLYGSLVFRHGELGKFPALKLHCPHLQTLELHYVMAQAEQVHYKPFRDPLIQALRDLFPYLKRIMMTNLHQPVCVNGKYLYHGGWREIDLHENIPRSCLTLGDDDDGPIRKFSKLDVTDPRVIGMYLSNMQKPRGEAWSKKLWHEPFDGAYPRDQSGTFYLPGGEVIHTVGLVGHFYIHQMVYDRDETFREMQEERKSAAFNPVGPKQEGFVLKRDGEILRGVLKGGPRRAKRLMMERYEETEWMEKQLRIYGGEVKLWEEPKLEGFWNKFEWGIKRKARDGMRKIIWEMGGGDEKLSDGYEGGKNEFRRREVRGKVKF</sequence>
<gene>
    <name evidence="1" type="ORF">QBC38DRAFT_522619</name>
</gene>
<dbReference type="PANTHER" id="PTHR42085:SF4">
    <property type="entry name" value="F-BOX DOMAIN-CONTAINING PROTEIN"/>
    <property type="match status" value="1"/>
</dbReference>
<comment type="caution">
    <text evidence="1">The sequence shown here is derived from an EMBL/GenBank/DDBJ whole genome shotgun (WGS) entry which is preliminary data.</text>
</comment>
<evidence type="ECO:0000313" key="2">
    <source>
        <dbReference type="Proteomes" id="UP001301958"/>
    </source>
</evidence>
<name>A0AAN7BD38_9PEZI</name>
<dbReference type="EMBL" id="MU865556">
    <property type="protein sequence ID" value="KAK4221361.1"/>
    <property type="molecule type" value="Genomic_DNA"/>
</dbReference>
<keyword evidence="2" id="KW-1185">Reference proteome</keyword>
<dbReference type="AlphaFoldDB" id="A0AAN7BD38"/>
<dbReference type="InterPro" id="IPR038883">
    <property type="entry name" value="AN11006-like"/>
</dbReference>